<evidence type="ECO:0000256" key="2">
    <source>
        <dbReference type="ARBA" id="ARBA00022448"/>
    </source>
</evidence>
<dbReference type="SUPFAM" id="SSF160240">
    <property type="entry name" value="Cation efflux protein cytoplasmic domain-like"/>
    <property type="match status" value="1"/>
</dbReference>
<reference evidence="9 10" key="1">
    <citation type="submission" date="2020-01" db="EMBL/GenBank/DDBJ databases">
        <authorList>
            <person name="Gupta K D."/>
        </authorList>
    </citation>
    <scope>NUCLEOTIDE SEQUENCE [LARGE SCALE GENOMIC DNA]</scope>
</reference>
<organism evidence="9 10">
    <name type="scientific">Cyclocybe aegerita</name>
    <name type="common">Black poplar mushroom</name>
    <name type="synonym">Agrocybe aegerita</name>
    <dbReference type="NCBI Taxonomy" id="1973307"/>
    <lineage>
        <taxon>Eukaryota</taxon>
        <taxon>Fungi</taxon>
        <taxon>Dikarya</taxon>
        <taxon>Basidiomycota</taxon>
        <taxon>Agaricomycotina</taxon>
        <taxon>Agaricomycetes</taxon>
        <taxon>Agaricomycetidae</taxon>
        <taxon>Agaricales</taxon>
        <taxon>Agaricineae</taxon>
        <taxon>Bolbitiaceae</taxon>
        <taxon>Cyclocybe</taxon>
    </lineage>
</organism>
<dbReference type="NCBIfam" id="TIGR01297">
    <property type="entry name" value="CDF"/>
    <property type="match status" value="1"/>
</dbReference>
<evidence type="ECO:0000259" key="8">
    <source>
        <dbReference type="Pfam" id="PF16916"/>
    </source>
</evidence>
<dbReference type="InterPro" id="IPR002524">
    <property type="entry name" value="Cation_efflux"/>
</dbReference>
<dbReference type="GO" id="GO:0098771">
    <property type="term" value="P:inorganic ion homeostasis"/>
    <property type="evidence" value="ECO:0007669"/>
    <property type="project" value="UniProtKB-ARBA"/>
</dbReference>
<evidence type="ECO:0000256" key="3">
    <source>
        <dbReference type="ARBA" id="ARBA00022692"/>
    </source>
</evidence>
<comment type="subcellular location">
    <subcellularLocation>
        <location evidence="1">Membrane</location>
        <topology evidence="1">Multi-pass membrane protein</topology>
    </subcellularLocation>
</comment>
<feature type="domain" description="Cation efflux protein cytoplasmic" evidence="8">
    <location>
        <begin position="310"/>
        <end position="368"/>
    </location>
</feature>
<dbReference type="OrthoDB" id="435980at2759"/>
<evidence type="ECO:0000256" key="6">
    <source>
        <dbReference type="SAM" id="MobiDB-lite"/>
    </source>
</evidence>
<keyword evidence="2" id="KW-0813">Transport</keyword>
<dbReference type="PANTHER" id="PTHR43840:SF15">
    <property type="entry name" value="MITOCHONDRIAL METAL TRANSPORTER 1-RELATED"/>
    <property type="match status" value="1"/>
</dbReference>
<dbReference type="InterPro" id="IPR050291">
    <property type="entry name" value="CDF_Transporter"/>
</dbReference>
<keyword evidence="3" id="KW-0812">Transmembrane</keyword>
<dbReference type="EMBL" id="CACVBS010000013">
    <property type="protein sequence ID" value="CAA7259130.1"/>
    <property type="molecule type" value="Genomic_DNA"/>
</dbReference>
<evidence type="ECO:0000313" key="9">
    <source>
        <dbReference type="EMBL" id="CAA7259130.1"/>
    </source>
</evidence>
<feature type="domain" description="Cation efflux protein transmembrane" evidence="7">
    <location>
        <begin position="70"/>
        <end position="287"/>
    </location>
</feature>
<dbReference type="InterPro" id="IPR027470">
    <property type="entry name" value="Cation_efflux_CTD"/>
</dbReference>
<dbReference type="GO" id="GO:0030003">
    <property type="term" value="P:intracellular monoatomic cation homeostasis"/>
    <property type="evidence" value="ECO:0007669"/>
    <property type="project" value="UniProtKB-ARBA"/>
</dbReference>
<dbReference type="InterPro" id="IPR036837">
    <property type="entry name" value="Cation_efflux_CTD_sf"/>
</dbReference>
<keyword evidence="10" id="KW-1185">Reference proteome</keyword>
<dbReference type="InterPro" id="IPR058533">
    <property type="entry name" value="Cation_efflux_TM"/>
</dbReference>
<keyword evidence="4" id="KW-1133">Transmembrane helix</keyword>
<dbReference type="Gene3D" id="3.30.70.1350">
    <property type="entry name" value="Cation efflux protein, cytoplasmic domain"/>
    <property type="match status" value="1"/>
</dbReference>
<dbReference type="Gene3D" id="1.20.1510.10">
    <property type="entry name" value="Cation efflux protein transmembrane domain"/>
    <property type="match status" value="1"/>
</dbReference>
<dbReference type="Pfam" id="PF16916">
    <property type="entry name" value="ZT_dimer"/>
    <property type="match status" value="1"/>
</dbReference>
<evidence type="ECO:0000313" key="10">
    <source>
        <dbReference type="Proteomes" id="UP000467700"/>
    </source>
</evidence>
<gene>
    <name evidence="9" type="ORF">AAE3_LOCUS1289</name>
</gene>
<evidence type="ECO:0000256" key="1">
    <source>
        <dbReference type="ARBA" id="ARBA00004141"/>
    </source>
</evidence>
<dbReference type="PANTHER" id="PTHR43840">
    <property type="entry name" value="MITOCHONDRIAL METAL TRANSPORTER 1-RELATED"/>
    <property type="match status" value="1"/>
</dbReference>
<keyword evidence="5" id="KW-0472">Membrane</keyword>
<dbReference type="Pfam" id="PF01545">
    <property type="entry name" value="Cation_efflux"/>
    <property type="match status" value="1"/>
</dbReference>
<sequence>MSSSKSSGPLDEQKKANGHRSHDHDHEEHSHSHSIFGHSHSHGEDGHTHDAEQIIAALKGSGDRGSYITLVGLFSNIALTGAKGLAGWYMHSASLLADAGHSMSDLLGDFVTLFCWRLSRKPPSERYPYGFAKFETLGTTTISILLIGGALGIGFHSYHLLIVALSETALTLPPGPLQEFLQWATSSAPIPKVGHGHVHAVDPNAAWFAAVSVLAKEWLYRITKVVADEEKSPVLLANAVHHRSDAYSSLVALFAILGTWFFPAFPLDPIGGLIVSLVILRQGLGLFAGAWGDLTDADQPSEKQNGSAVDTLPSLVSISQLRARKAGSMMFVDLIAEVSGSVTVSHATTLEEKIGNTLKNARKEIKEVRVTFRPTHVRSD</sequence>
<comment type="caution">
    <text evidence="9">The sequence shown here is derived from an EMBL/GenBank/DDBJ whole genome shotgun (WGS) entry which is preliminary data.</text>
</comment>
<proteinExistence type="predicted"/>
<dbReference type="Proteomes" id="UP000467700">
    <property type="component" value="Unassembled WGS sequence"/>
</dbReference>
<dbReference type="SUPFAM" id="SSF161111">
    <property type="entry name" value="Cation efflux protein transmembrane domain-like"/>
    <property type="match status" value="1"/>
</dbReference>
<evidence type="ECO:0000256" key="5">
    <source>
        <dbReference type="ARBA" id="ARBA00023136"/>
    </source>
</evidence>
<feature type="compositionally biased region" description="Basic and acidic residues" evidence="6">
    <location>
        <begin position="11"/>
        <end position="31"/>
    </location>
</feature>
<protein>
    <submittedName>
        <fullName evidence="9">Uncharacterized protein</fullName>
    </submittedName>
</protein>
<accession>A0A8S0VSY7</accession>
<evidence type="ECO:0000256" key="4">
    <source>
        <dbReference type="ARBA" id="ARBA00022989"/>
    </source>
</evidence>
<evidence type="ECO:0000259" key="7">
    <source>
        <dbReference type="Pfam" id="PF01545"/>
    </source>
</evidence>
<feature type="region of interest" description="Disordered" evidence="6">
    <location>
        <begin position="1"/>
        <end position="47"/>
    </location>
</feature>
<dbReference type="GO" id="GO:0016020">
    <property type="term" value="C:membrane"/>
    <property type="evidence" value="ECO:0007669"/>
    <property type="project" value="UniProtKB-SubCell"/>
</dbReference>
<dbReference type="AlphaFoldDB" id="A0A8S0VSY7"/>
<dbReference type="GO" id="GO:0008324">
    <property type="term" value="F:monoatomic cation transmembrane transporter activity"/>
    <property type="evidence" value="ECO:0007669"/>
    <property type="project" value="InterPro"/>
</dbReference>
<name>A0A8S0VSY7_CYCAE</name>
<dbReference type="InterPro" id="IPR027469">
    <property type="entry name" value="Cation_efflux_TMD_sf"/>
</dbReference>